<feature type="non-terminal residue" evidence="2">
    <location>
        <position position="1"/>
    </location>
</feature>
<reference evidence="2" key="1">
    <citation type="submission" date="2018-06" db="EMBL/GenBank/DDBJ databases">
        <authorList>
            <person name="Zhirakovskaya E."/>
        </authorList>
    </citation>
    <scope>NUCLEOTIDE SEQUENCE</scope>
</reference>
<organism evidence="2">
    <name type="scientific">hydrothermal vent metagenome</name>
    <dbReference type="NCBI Taxonomy" id="652676"/>
    <lineage>
        <taxon>unclassified sequences</taxon>
        <taxon>metagenomes</taxon>
        <taxon>ecological metagenomes</taxon>
    </lineage>
</organism>
<protein>
    <recommendedName>
        <fullName evidence="1">CRISPR-associated protein Cas6 C-terminal domain-containing protein</fullName>
    </recommendedName>
</protein>
<dbReference type="EMBL" id="UOEO01000115">
    <property type="protein sequence ID" value="VAW19610.1"/>
    <property type="molecule type" value="Genomic_DNA"/>
</dbReference>
<name>A0A3B0TSB9_9ZZZZ</name>
<sequence length="155" mass="16362">RIYPGRKAAPVIAARDVLVKALPLPPEPGRDVSITFLSPTDTTGGNPLAEPHKLLTRLLRRVDGISRWNGMALTNEAGRALAAHIRTLGFDTGGLRPGAYSSSNAHRQKRVKTTITGALVLSGNIAPIWPLLAMGERCHLGRGAVEGLGAFSLSG</sequence>
<dbReference type="AlphaFoldDB" id="A0A3B0TSB9"/>
<gene>
    <name evidence="2" type="ORF">MNBD_ALPHA12-1626</name>
</gene>
<feature type="domain" description="CRISPR-associated protein Cas6 C-terminal" evidence="1">
    <location>
        <begin position="34"/>
        <end position="150"/>
    </location>
</feature>
<accession>A0A3B0TSB9</accession>
<evidence type="ECO:0000313" key="2">
    <source>
        <dbReference type="EMBL" id="VAW19610.1"/>
    </source>
</evidence>
<evidence type="ECO:0000259" key="1">
    <source>
        <dbReference type="Pfam" id="PF10040"/>
    </source>
</evidence>
<dbReference type="InterPro" id="IPR019267">
    <property type="entry name" value="CRISPR-assoc_Cas6_C"/>
</dbReference>
<proteinExistence type="predicted"/>
<dbReference type="Pfam" id="PF10040">
    <property type="entry name" value="CRISPR_Cas6"/>
    <property type="match status" value="1"/>
</dbReference>